<dbReference type="InterPro" id="IPR051125">
    <property type="entry name" value="ABC-4/HrtB_transporter"/>
</dbReference>
<evidence type="ECO:0000313" key="2">
    <source>
        <dbReference type="EMBL" id="RDE08135.1"/>
    </source>
</evidence>
<feature type="transmembrane region" description="Helical" evidence="1">
    <location>
        <begin position="315"/>
        <end position="338"/>
    </location>
</feature>
<dbReference type="AlphaFoldDB" id="A0A369W2N8"/>
<keyword evidence="3" id="KW-1185">Reference proteome</keyword>
<dbReference type="PANTHER" id="PTHR43738">
    <property type="entry name" value="ABC TRANSPORTER, MEMBRANE PROTEIN"/>
    <property type="match status" value="1"/>
</dbReference>
<proteinExistence type="predicted"/>
<accession>A0A369W2N8</accession>
<dbReference type="RefSeq" id="WP_114646670.1">
    <property type="nucleotide sequence ID" value="NZ_QQNH01000023.1"/>
</dbReference>
<protein>
    <submittedName>
        <fullName evidence="2">ABC transporter permease</fullName>
    </submittedName>
</protein>
<feature type="transmembrane region" description="Helical" evidence="1">
    <location>
        <begin position="21"/>
        <end position="40"/>
    </location>
</feature>
<feature type="transmembrane region" description="Helical" evidence="1">
    <location>
        <begin position="60"/>
        <end position="78"/>
    </location>
</feature>
<sequence>MNPLAPLYRAIEWMPVLAQDITVLVVLVMPALIVGALVLVGFRPFPLVRAMLWRFRWTNALFVLLIAVSVGLGVGLIAQERGLRQGTARAADPFDLVISAPGSEITMMFAAVYLQPSDVPLLSGEIYDEVANAPDVTLAAPIAFGDSYVSSPVVGSTAQFVTHLSPDLAEGAMFADRLEAVIGSRVDLALGDSFTPAHGVGDAAEHDAHAHVEYVVSGRMQPTGSPWDRAIIVPVEAVWEIHGLANGHAPENADQLGPPFDPDYFPGTPAILVSAEQLYVNYALRAQFTTDRTMAFFPGTVLANLYSLMGDVRQVMSIMAVVTQILVTAGVLAGLVILTRLFARRLALLRALGAPGRFVFSVVWSYAATLIFSGAVLGVAIGYGAAALISRVVSAQTDILVTATLSWPEFHLVGAFVSLTVILALVPAFIALSRPVVTDLRS</sequence>
<evidence type="ECO:0000256" key="1">
    <source>
        <dbReference type="SAM" id="Phobius"/>
    </source>
</evidence>
<dbReference type="PANTHER" id="PTHR43738:SF2">
    <property type="entry name" value="ABC TRANSPORTER PERMEASE"/>
    <property type="match status" value="1"/>
</dbReference>
<dbReference type="EMBL" id="QQNH01000023">
    <property type="protein sequence ID" value="RDE08135.1"/>
    <property type="molecule type" value="Genomic_DNA"/>
</dbReference>
<comment type="caution">
    <text evidence="2">The sequence shown here is derived from an EMBL/GenBank/DDBJ whole genome shotgun (WGS) entry which is preliminary data.</text>
</comment>
<name>A0A369W2N8_9HYPH</name>
<keyword evidence="1" id="KW-0812">Transmembrane</keyword>
<dbReference type="Proteomes" id="UP000253759">
    <property type="component" value="Unassembled WGS sequence"/>
</dbReference>
<evidence type="ECO:0000313" key="3">
    <source>
        <dbReference type="Proteomes" id="UP000253759"/>
    </source>
</evidence>
<organism evidence="2 3">
    <name type="scientific">Pelagibacterium lacus</name>
    <dbReference type="NCBI Taxonomy" id="2282655"/>
    <lineage>
        <taxon>Bacteria</taxon>
        <taxon>Pseudomonadati</taxon>
        <taxon>Pseudomonadota</taxon>
        <taxon>Alphaproteobacteria</taxon>
        <taxon>Hyphomicrobiales</taxon>
        <taxon>Devosiaceae</taxon>
        <taxon>Pelagibacterium</taxon>
    </lineage>
</organism>
<reference evidence="3" key="1">
    <citation type="submission" date="2018-07" db="EMBL/GenBank/DDBJ databases">
        <authorList>
            <person name="Liu B.-T."/>
            <person name="Du Z."/>
        </authorList>
    </citation>
    <scope>NUCLEOTIDE SEQUENCE [LARGE SCALE GENOMIC DNA]</scope>
    <source>
        <strain evidence="3">XYN52</strain>
    </source>
</reference>
<keyword evidence="1" id="KW-1133">Transmembrane helix</keyword>
<keyword evidence="1" id="KW-0472">Membrane</keyword>
<feature type="transmembrane region" description="Helical" evidence="1">
    <location>
        <begin position="358"/>
        <end position="390"/>
    </location>
</feature>
<feature type="transmembrane region" description="Helical" evidence="1">
    <location>
        <begin position="410"/>
        <end position="432"/>
    </location>
</feature>
<gene>
    <name evidence="2" type="ORF">DVH29_13280</name>
</gene>
<dbReference type="OrthoDB" id="9784014at2"/>